<accession>A0ACD3BCF4</accession>
<evidence type="ECO:0000313" key="2">
    <source>
        <dbReference type="Proteomes" id="UP000308600"/>
    </source>
</evidence>
<protein>
    <submittedName>
        <fullName evidence="1">Uncharacterized protein</fullName>
    </submittedName>
</protein>
<evidence type="ECO:0000313" key="1">
    <source>
        <dbReference type="EMBL" id="TFK75596.1"/>
    </source>
</evidence>
<organism evidence="1 2">
    <name type="scientific">Pluteus cervinus</name>
    <dbReference type="NCBI Taxonomy" id="181527"/>
    <lineage>
        <taxon>Eukaryota</taxon>
        <taxon>Fungi</taxon>
        <taxon>Dikarya</taxon>
        <taxon>Basidiomycota</taxon>
        <taxon>Agaricomycotina</taxon>
        <taxon>Agaricomycetes</taxon>
        <taxon>Agaricomycetidae</taxon>
        <taxon>Agaricales</taxon>
        <taxon>Pluteineae</taxon>
        <taxon>Pluteaceae</taxon>
        <taxon>Pluteus</taxon>
    </lineage>
</organism>
<dbReference type="EMBL" id="ML208262">
    <property type="protein sequence ID" value="TFK75596.1"/>
    <property type="molecule type" value="Genomic_DNA"/>
</dbReference>
<proteinExistence type="predicted"/>
<gene>
    <name evidence="1" type="ORF">BDN72DRAFT_853241</name>
</gene>
<sequence length="528" mass="60482">MSSLTSLREEMENDFLKIRVRSSQLAAHRLPPELLIDIFFLARDCAGEGEKGRTVWRISQVSHYWHNVALFEPSLWYSIDFSVRGWVEAFALRSLPSRASASFSAKSVMDFRPIVEQLPHLGSITLFCSAEDYEPDGYRNPLNPWNQAATYLRTLSLTNFTICENFLAQDVPLLQHLTLKDCWLYFDDLCFAFPNLVSLLIDSPYEYADLHHLISMMQHMPRLEELELVSTVSNHDRLSLENVFHPFPRLRVLRLSEVNVFGVLNFLDKAAFSPETEAIITMNGCTLPLTMLMDHLQASHNNAPWLLESLKIQLGYRRVSFNLTRYVSKNSDVIASTAVASSDWETNLSEIGEILSLCDLERLTCLDLASSGFPVPLEIWTAQFSSLPCLQSLAVRGSYAESFLKHFVQPIDQVFEIHRLLEQDKYTSWGQLFPFGLRRRGQVVQWPVSFPMFLLMLDVRMFVGRGLEELSIIDYELENEDKEIESLKSFQLNTRQNVPSGGCWKLERGPKYSSQVNTAYMEASSKLS</sequence>
<keyword evidence="2" id="KW-1185">Reference proteome</keyword>
<dbReference type="Proteomes" id="UP000308600">
    <property type="component" value="Unassembled WGS sequence"/>
</dbReference>
<name>A0ACD3BCF4_9AGAR</name>
<reference evidence="1 2" key="1">
    <citation type="journal article" date="2019" name="Nat. Ecol. Evol.">
        <title>Megaphylogeny resolves global patterns of mushroom evolution.</title>
        <authorList>
            <person name="Varga T."/>
            <person name="Krizsan K."/>
            <person name="Foldi C."/>
            <person name="Dima B."/>
            <person name="Sanchez-Garcia M."/>
            <person name="Sanchez-Ramirez S."/>
            <person name="Szollosi G.J."/>
            <person name="Szarkandi J.G."/>
            <person name="Papp V."/>
            <person name="Albert L."/>
            <person name="Andreopoulos W."/>
            <person name="Angelini C."/>
            <person name="Antonin V."/>
            <person name="Barry K.W."/>
            <person name="Bougher N.L."/>
            <person name="Buchanan P."/>
            <person name="Buyck B."/>
            <person name="Bense V."/>
            <person name="Catcheside P."/>
            <person name="Chovatia M."/>
            <person name="Cooper J."/>
            <person name="Damon W."/>
            <person name="Desjardin D."/>
            <person name="Finy P."/>
            <person name="Geml J."/>
            <person name="Haridas S."/>
            <person name="Hughes K."/>
            <person name="Justo A."/>
            <person name="Karasinski D."/>
            <person name="Kautmanova I."/>
            <person name="Kiss B."/>
            <person name="Kocsube S."/>
            <person name="Kotiranta H."/>
            <person name="LaButti K.M."/>
            <person name="Lechner B.E."/>
            <person name="Liimatainen K."/>
            <person name="Lipzen A."/>
            <person name="Lukacs Z."/>
            <person name="Mihaltcheva S."/>
            <person name="Morgado L.N."/>
            <person name="Niskanen T."/>
            <person name="Noordeloos M.E."/>
            <person name="Ohm R.A."/>
            <person name="Ortiz-Santana B."/>
            <person name="Ovrebo C."/>
            <person name="Racz N."/>
            <person name="Riley R."/>
            <person name="Savchenko A."/>
            <person name="Shiryaev A."/>
            <person name="Soop K."/>
            <person name="Spirin V."/>
            <person name="Szebenyi C."/>
            <person name="Tomsovsky M."/>
            <person name="Tulloss R.E."/>
            <person name="Uehling J."/>
            <person name="Grigoriev I.V."/>
            <person name="Vagvolgyi C."/>
            <person name="Papp T."/>
            <person name="Martin F.M."/>
            <person name="Miettinen O."/>
            <person name="Hibbett D.S."/>
            <person name="Nagy L.G."/>
        </authorList>
    </citation>
    <scope>NUCLEOTIDE SEQUENCE [LARGE SCALE GENOMIC DNA]</scope>
    <source>
        <strain evidence="1 2">NL-1719</strain>
    </source>
</reference>